<name>G2ZAK9_LISIP</name>
<sequence length="192" mass="23389">MNNHIFKDGNVKHIKKLYRNIQDKVNNKSEIPEQVFYHLIKVYVFDLTDFLEENLQYLLELTEKAGTNEIQMLPNYNNKYYKKYIQFNLKQDEVNFQELWDEDELFYFLEEGCMFDINANWIAKFNLEEYLLVLGVFNEKFVLSDFPKPPYTKELFLEEYIMIPVDDLDKKTKKSIEHYNQKFVKAFSENYF</sequence>
<dbReference type="HOGENOM" id="CLU_1413652_0_0_9"/>
<evidence type="ECO:0000313" key="1">
    <source>
        <dbReference type="EMBL" id="CBW84763.1"/>
    </source>
</evidence>
<evidence type="ECO:0000313" key="2">
    <source>
        <dbReference type="Proteomes" id="UP000001286"/>
    </source>
</evidence>
<protein>
    <submittedName>
        <fullName evidence="1">Uncharacterized protein</fullName>
    </submittedName>
</protein>
<organism evidence="1 2">
    <name type="scientific">Listeria ivanovii (strain ATCC BAA-678 / PAM 55)</name>
    <dbReference type="NCBI Taxonomy" id="881621"/>
    <lineage>
        <taxon>Bacteria</taxon>
        <taxon>Bacillati</taxon>
        <taxon>Bacillota</taxon>
        <taxon>Bacilli</taxon>
        <taxon>Bacillales</taxon>
        <taxon>Listeriaceae</taxon>
        <taxon>Listeria</taxon>
    </lineage>
</organism>
<gene>
    <name evidence="1" type="ordered locus">LIV_0286</name>
</gene>
<dbReference type="RefSeq" id="WP_014091823.1">
    <property type="nucleotide sequence ID" value="NC_016011.1"/>
</dbReference>
<dbReference type="AlphaFoldDB" id="G2ZAK9"/>
<accession>G2ZAK9</accession>
<dbReference type="KEGG" id="liv:LIV_0286"/>
<dbReference type="EMBL" id="FR687253">
    <property type="protein sequence ID" value="CBW84763.1"/>
    <property type="molecule type" value="Genomic_DNA"/>
</dbReference>
<dbReference type="OrthoDB" id="9946963at2"/>
<dbReference type="GeneID" id="57075292"/>
<dbReference type="eggNOG" id="ENOG5032P5C">
    <property type="taxonomic scope" value="Bacteria"/>
</dbReference>
<proteinExistence type="predicted"/>
<dbReference type="Proteomes" id="UP000001286">
    <property type="component" value="Chromosome"/>
</dbReference>
<reference evidence="1 2" key="1">
    <citation type="journal article" date="2011" name="J. Bacteriol.">
        <title>Complete genome sequence of the animal pathogen Listeria ivanovii, which provides insights into host specificities and evolution of the genus Listeria.</title>
        <authorList>
            <person name="Buchrieser C."/>
            <person name="Rusniok C."/>
            <person name="Garrido P."/>
            <person name="Hain T."/>
            <person name="Scortti M."/>
            <person name="Lampidis R."/>
            <person name="Karst U."/>
            <person name="Chakraborty T."/>
            <person name="Cossart P."/>
            <person name="Kreft J."/>
            <person name="Vazquez-Boland J.A."/>
            <person name="Goebel W."/>
            <person name="Glaser P."/>
        </authorList>
    </citation>
    <scope>NUCLEOTIDE SEQUENCE [LARGE SCALE GENOMIC DNA]</scope>
    <source>
        <strain evidence="2">ATCC BAA-678 / PAM 55</strain>
    </source>
</reference>